<proteinExistence type="predicted"/>
<keyword evidence="2" id="KW-1185">Reference proteome</keyword>
<gene>
    <name evidence="1" type="ORF">QC762_0060380</name>
</gene>
<name>A0ABR0GL96_9PEZI</name>
<organism evidence="1 2">
    <name type="scientific">Podospora pseudocomata</name>
    <dbReference type="NCBI Taxonomy" id="2093779"/>
    <lineage>
        <taxon>Eukaryota</taxon>
        <taxon>Fungi</taxon>
        <taxon>Dikarya</taxon>
        <taxon>Ascomycota</taxon>
        <taxon>Pezizomycotina</taxon>
        <taxon>Sordariomycetes</taxon>
        <taxon>Sordariomycetidae</taxon>
        <taxon>Sordariales</taxon>
        <taxon>Podosporaceae</taxon>
        <taxon>Podospora</taxon>
    </lineage>
</organism>
<dbReference type="GeneID" id="87903234"/>
<dbReference type="RefSeq" id="XP_062745413.1">
    <property type="nucleotide sequence ID" value="XM_062883593.1"/>
</dbReference>
<dbReference type="Proteomes" id="UP001323405">
    <property type="component" value="Unassembled WGS sequence"/>
</dbReference>
<evidence type="ECO:0000313" key="2">
    <source>
        <dbReference type="Proteomes" id="UP001323405"/>
    </source>
</evidence>
<accession>A0ABR0GL96</accession>
<dbReference type="EMBL" id="JAFFHA010000005">
    <property type="protein sequence ID" value="KAK4656438.1"/>
    <property type="molecule type" value="Genomic_DNA"/>
</dbReference>
<comment type="caution">
    <text evidence="1">The sequence shown here is derived from an EMBL/GenBank/DDBJ whole genome shotgun (WGS) entry which is preliminary data.</text>
</comment>
<evidence type="ECO:0000313" key="1">
    <source>
        <dbReference type="EMBL" id="KAK4656438.1"/>
    </source>
</evidence>
<protein>
    <submittedName>
        <fullName evidence="1">Uncharacterized protein</fullName>
    </submittedName>
</protein>
<reference evidence="1 2" key="1">
    <citation type="journal article" date="2023" name="bioRxiv">
        <title>High-quality genome assemblies of four members of thePodospora anserinaspecies complex.</title>
        <authorList>
            <person name="Ament-Velasquez S.L."/>
            <person name="Vogan A.A."/>
            <person name="Wallerman O."/>
            <person name="Hartmann F."/>
            <person name="Gautier V."/>
            <person name="Silar P."/>
            <person name="Giraud T."/>
            <person name="Johannesson H."/>
        </authorList>
    </citation>
    <scope>NUCLEOTIDE SEQUENCE [LARGE SCALE GENOMIC DNA]</scope>
    <source>
        <strain evidence="1 2">CBS 415.72m</strain>
    </source>
</reference>
<sequence length="75" mass="8439">MAACCHWAWYTQELYGDRRTVETKKGACMYPNGRGGGGEKNKETDRTWSDHPYENEAVVGCFARTVPSPPRSAQK</sequence>